<protein>
    <recommendedName>
        <fullName evidence="2">Lipoprotein</fullName>
    </recommendedName>
</protein>
<reference evidence="1" key="1">
    <citation type="journal article" date="2020" name="mSystems">
        <title>Genome- and Community-Level Interaction Insights into Carbon Utilization and Element Cycling Functions of Hydrothermarchaeota in Hydrothermal Sediment.</title>
        <authorList>
            <person name="Zhou Z."/>
            <person name="Liu Y."/>
            <person name="Xu W."/>
            <person name="Pan J."/>
            <person name="Luo Z.H."/>
            <person name="Li M."/>
        </authorList>
    </citation>
    <scope>NUCLEOTIDE SEQUENCE [LARGE SCALE GENOMIC DNA]</scope>
    <source>
        <strain evidence="1">HyVt-527</strain>
    </source>
</reference>
<dbReference type="AlphaFoldDB" id="A0A7V5PQ89"/>
<organism evidence="1">
    <name type="scientific">Caldithrix abyssi</name>
    <dbReference type="NCBI Taxonomy" id="187145"/>
    <lineage>
        <taxon>Bacteria</taxon>
        <taxon>Pseudomonadati</taxon>
        <taxon>Calditrichota</taxon>
        <taxon>Calditrichia</taxon>
        <taxon>Calditrichales</taxon>
        <taxon>Calditrichaceae</taxon>
        <taxon>Caldithrix</taxon>
    </lineage>
</organism>
<sequence>MFRFVGKFLGLLLLLIGCSDIPRDNPIDPANKNSFTQPVILVEGFINTAPENPYVNYSTWAIEGMEKITQIYKEQILIAEYHRDVNGYDDPYNSEVTSQKFTQIQDSYIAEDDPVPRGVPDVFINGSEKRISGASSSTSVLTEATPVLDKLTAQQNYYLIQPRVETTGGDLQIGCLIAALGNRTGADLKMRLLFVKDMEQPFLHHVVQDVSPLKSIGDLKKGSYKEVDFDPVANTGKFDYIIYVLYDSQGKNVLQTVKENL</sequence>
<evidence type="ECO:0000313" key="1">
    <source>
        <dbReference type="EMBL" id="HHJ53228.1"/>
    </source>
</evidence>
<name>A0A7V5PQ89_CALAY</name>
<accession>A0A7V5PQ89</accession>
<comment type="caution">
    <text evidence="1">The sequence shown here is derived from an EMBL/GenBank/DDBJ whole genome shotgun (WGS) entry which is preliminary data.</text>
</comment>
<evidence type="ECO:0008006" key="2">
    <source>
        <dbReference type="Google" id="ProtNLM"/>
    </source>
</evidence>
<dbReference type="Proteomes" id="UP000886124">
    <property type="component" value="Unassembled WGS sequence"/>
</dbReference>
<gene>
    <name evidence="1" type="ORF">ENJ89_08555</name>
</gene>
<proteinExistence type="predicted"/>
<dbReference type="PROSITE" id="PS51257">
    <property type="entry name" value="PROKAR_LIPOPROTEIN"/>
    <property type="match status" value="1"/>
</dbReference>
<dbReference type="EMBL" id="DROD01000545">
    <property type="protein sequence ID" value="HHJ53228.1"/>
    <property type="molecule type" value="Genomic_DNA"/>
</dbReference>